<dbReference type="AlphaFoldDB" id="A0A444J611"/>
<sequence length="380" mass="44384">DECAWGSWLLAEYGQKCPFIELSRRVSPKHLGYAIKKRGFKPEEVTAYGEILNRNMPDGYVPTDVLAEVVASCPKYVSQWLDTERRNMIWRHQGFYESLCEVLLEKQPKQGKQLFGEMHRNNRHRTVDSGTKIPLLFFSAFKAADSAEVCSIRRILRGKTLTDNDLFEIAFLAQKHNRYEWLEKTITVYLNSDFALDIAKGLFLLGFMGTPSAGEQLDTWIAEKKPSWLHDCARRAKIIHERNQWAHHWFERFVNHEEKLQAWAAFHLFLRCVDRRFWLWGEKVISSPDVRYERLEHYRACRGSIVQKVKKNEEKSPFELKKCLVGWKVQESQLWPWLGAYLQEDSEPEDLAEAQRLRAKTDVAPINDDLLNAAKNAGRP</sequence>
<evidence type="ECO:0000313" key="2">
    <source>
        <dbReference type="Proteomes" id="UP000288086"/>
    </source>
</evidence>
<feature type="non-terminal residue" evidence="1">
    <location>
        <position position="1"/>
    </location>
</feature>
<organism evidence="1 2">
    <name type="scientific">Candidatus Electrothrix communis</name>
    <dbReference type="NCBI Taxonomy" id="1859133"/>
    <lineage>
        <taxon>Bacteria</taxon>
        <taxon>Pseudomonadati</taxon>
        <taxon>Thermodesulfobacteriota</taxon>
        <taxon>Desulfobulbia</taxon>
        <taxon>Desulfobulbales</taxon>
        <taxon>Desulfobulbaceae</taxon>
        <taxon>Candidatus Electrothrix</taxon>
    </lineage>
</organism>
<proteinExistence type="predicted"/>
<accession>A0A444J611</accession>
<keyword evidence="2" id="KW-1185">Reference proteome</keyword>
<comment type="caution">
    <text evidence="1">The sequence shown here is derived from an EMBL/GenBank/DDBJ whole genome shotgun (WGS) entry which is preliminary data.</text>
</comment>
<reference evidence="1 2" key="1">
    <citation type="submission" date="2017-01" db="EMBL/GenBank/DDBJ databases">
        <title>The cable genome- insights into the physiology and evolution of filamentous bacteria capable of sulfide oxidation via long distance electron transfer.</title>
        <authorList>
            <person name="Schreiber L."/>
            <person name="Bjerg J.T."/>
            <person name="Boggild A."/>
            <person name="Van De Vossenberg J."/>
            <person name="Meysman F."/>
            <person name="Nielsen L.P."/>
            <person name="Schramm A."/>
            <person name="Kjeldsen K.U."/>
        </authorList>
    </citation>
    <scope>NUCLEOTIDE SEQUENCE [LARGE SCALE GENOMIC DNA]</scope>
    <source>
        <strain evidence="1">A1</strain>
    </source>
</reference>
<protein>
    <submittedName>
        <fullName evidence="1">Uncharacterized protein</fullName>
    </submittedName>
</protein>
<dbReference type="Proteomes" id="UP000288086">
    <property type="component" value="Unassembled WGS sequence"/>
</dbReference>
<gene>
    <name evidence="1" type="ORF">VT98_11404</name>
</gene>
<evidence type="ECO:0000313" key="1">
    <source>
        <dbReference type="EMBL" id="RWX48518.1"/>
    </source>
</evidence>
<dbReference type="EMBL" id="MTKP01000140">
    <property type="protein sequence ID" value="RWX48518.1"/>
    <property type="molecule type" value="Genomic_DNA"/>
</dbReference>
<name>A0A444J611_9BACT</name>